<dbReference type="HOGENOM" id="CLU_005108_5_2_11"/>
<dbReference type="Pfam" id="PF03176">
    <property type="entry name" value="MMPL"/>
    <property type="match status" value="2"/>
</dbReference>
<feature type="transmembrane region" description="Helical" evidence="7">
    <location>
        <begin position="647"/>
        <end position="671"/>
    </location>
</feature>
<feature type="transmembrane region" description="Helical" evidence="7">
    <location>
        <begin position="602"/>
        <end position="626"/>
    </location>
</feature>
<accession>I0H4D7</accession>
<evidence type="ECO:0000313" key="10">
    <source>
        <dbReference type="Proteomes" id="UP000007882"/>
    </source>
</evidence>
<feature type="transmembrane region" description="Helical" evidence="7">
    <location>
        <begin position="561"/>
        <end position="582"/>
    </location>
</feature>
<comment type="subcellular location">
    <subcellularLocation>
        <location evidence="1">Cell membrane</location>
        <topology evidence="1">Multi-pass membrane protein</topology>
    </subcellularLocation>
</comment>
<name>I0H4D7_ACTM4</name>
<dbReference type="InterPro" id="IPR004869">
    <property type="entry name" value="MMPL_dom"/>
</dbReference>
<keyword evidence="10" id="KW-1185">Reference proteome</keyword>
<dbReference type="SUPFAM" id="SSF82866">
    <property type="entry name" value="Multidrug efflux transporter AcrB transmembrane domain"/>
    <property type="match status" value="2"/>
</dbReference>
<proteinExistence type="predicted"/>
<dbReference type="GO" id="GO:0005886">
    <property type="term" value="C:plasma membrane"/>
    <property type="evidence" value="ECO:0007669"/>
    <property type="project" value="UniProtKB-SubCell"/>
</dbReference>
<keyword evidence="3 7" id="KW-0812">Transmembrane</keyword>
<gene>
    <name evidence="9" type="ordered locus">AMIS_26540</name>
</gene>
<dbReference type="KEGG" id="ams:AMIS_26540"/>
<feature type="region of interest" description="Disordered" evidence="6">
    <location>
        <begin position="714"/>
        <end position="754"/>
    </location>
</feature>
<dbReference type="Proteomes" id="UP000007882">
    <property type="component" value="Chromosome"/>
</dbReference>
<organism evidence="9 10">
    <name type="scientific">Actinoplanes missouriensis (strain ATCC 14538 / DSM 43046 / CBS 188.64 / JCM 3121 / NBRC 102363 / NCIMB 12654 / NRRL B-3342 / UNCC 431)</name>
    <dbReference type="NCBI Taxonomy" id="512565"/>
    <lineage>
        <taxon>Bacteria</taxon>
        <taxon>Bacillati</taxon>
        <taxon>Actinomycetota</taxon>
        <taxon>Actinomycetes</taxon>
        <taxon>Micromonosporales</taxon>
        <taxon>Micromonosporaceae</taxon>
        <taxon>Actinoplanes</taxon>
    </lineage>
</organism>
<keyword evidence="5 7" id="KW-0472">Membrane</keyword>
<feature type="transmembrane region" description="Helical" evidence="7">
    <location>
        <begin position="535"/>
        <end position="554"/>
    </location>
</feature>
<evidence type="ECO:0000259" key="8">
    <source>
        <dbReference type="Pfam" id="PF03176"/>
    </source>
</evidence>
<feature type="domain" description="Membrane transport protein MMPL" evidence="8">
    <location>
        <begin position="82"/>
        <end position="374"/>
    </location>
</feature>
<evidence type="ECO:0000256" key="7">
    <source>
        <dbReference type="SAM" id="Phobius"/>
    </source>
</evidence>
<evidence type="ECO:0000313" key="9">
    <source>
        <dbReference type="EMBL" id="BAL87874.1"/>
    </source>
</evidence>
<evidence type="ECO:0000256" key="3">
    <source>
        <dbReference type="ARBA" id="ARBA00022692"/>
    </source>
</evidence>
<dbReference type="InterPro" id="IPR050545">
    <property type="entry name" value="Mycobact_MmpL"/>
</dbReference>
<sequence length="754" mass="79117">MLREAAVLRKRQVTVRIARWSAKRPWTAIGLWTLFVAVCLGAMSMGFTLATPTEIGQGESGRAAQTLDDKSMVPATVENILISADGGTFDRAAATRAATAVRDRARGLAEVESVGEAVPARDGASLLVPVTLSGDPVTADQRIQPVLGVVEEVRADFPALRIDQAGAASIQAGINDQLGADFVKAEVLSIPVTLIIMMVAFGAIIAAGVPVLLALTSVGAAMGLWAICSQVMPDPGQVPNMILLMGMAVGVDYSLFYLKRARQERARGAGPIDAIEIAAATSGHSVVVSGLAVIVSMAALYLSNDLIFSSLATGSILVVAVAVVGSLTVLPALLAKLGRWIDKPRVPILWRINGRNSEPRLWPALLRPVLRHPAITLVLSVAALLAMAFPALDLQLKSADIDDYPRSIPALSAYDRVTEAFPAKGTSHEVVVTAEAGDASAVEAALVRLTDRAQTSDLFAPEQDPQPRTSADGTVHVINLATPYPANTAEAERSVRLLRDELIPATVGQVGGARTDVGGEVANSIDYSANVAAKLPWVVGLVLLLTFIVMIVSFRSVVVGLVALLVNLLSAAAAFGLLVAIFQNEWAEGILDFRSNGAIVSWIPLFLFVVLFGLSMDYHVFVVSSIKEAAQTGVSIRQAVSEGISRSAGIVTSAAIVMVSVFAIFATLSLIEFKQLGLGLALAVLLDALVIRGIVLPALMTLLGRGNWWPGKLPVAPSAPPDRRRRPDALPAGRGVKSSHLTDGGAHDAGHHGG</sequence>
<feature type="transmembrane region" description="Helical" evidence="7">
    <location>
        <begin position="677"/>
        <end position="703"/>
    </location>
</feature>
<protein>
    <submittedName>
        <fullName evidence="9">Putative integral membrane protein</fullName>
    </submittedName>
</protein>
<evidence type="ECO:0000256" key="6">
    <source>
        <dbReference type="SAM" id="MobiDB-lite"/>
    </source>
</evidence>
<feature type="transmembrane region" description="Helical" evidence="7">
    <location>
        <begin position="307"/>
        <end position="335"/>
    </location>
</feature>
<dbReference type="eggNOG" id="COG2409">
    <property type="taxonomic scope" value="Bacteria"/>
</dbReference>
<dbReference type="PATRIC" id="fig|512565.3.peg.2655"/>
<dbReference type="PANTHER" id="PTHR33406:SF13">
    <property type="entry name" value="MEMBRANE PROTEIN YDFJ"/>
    <property type="match status" value="1"/>
</dbReference>
<dbReference type="AlphaFoldDB" id="I0H4D7"/>
<evidence type="ECO:0000256" key="4">
    <source>
        <dbReference type="ARBA" id="ARBA00022989"/>
    </source>
</evidence>
<keyword evidence="4 7" id="KW-1133">Transmembrane helix</keyword>
<feature type="transmembrane region" description="Helical" evidence="7">
    <location>
        <begin position="239"/>
        <end position="258"/>
    </location>
</feature>
<reference evidence="9 10" key="1">
    <citation type="submission" date="2012-02" db="EMBL/GenBank/DDBJ databases">
        <title>Complete genome sequence of Actinoplanes missouriensis 431 (= NBRC 102363).</title>
        <authorList>
            <person name="Ohnishi Y."/>
            <person name="Ishikawa J."/>
            <person name="Sekine M."/>
            <person name="Hosoyama A."/>
            <person name="Harada T."/>
            <person name="Narita H."/>
            <person name="Hata T."/>
            <person name="Konno Y."/>
            <person name="Tutikane K."/>
            <person name="Fujita N."/>
            <person name="Horinouchi S."/>
            <person name="Hayakawa M."/>
        </authorList>
    </citation>
    <scope>NUCLEOTIDE SEQUENCE [LARGE SCALE GENOMIC DNA]</scope>
    <source>
        <strain evidence="10">ATCC 14538 / DSM 43046 / CBS 188.64 / JCM 3121 / NBRC 102363 / NCIMB 12654 / NRRL B-3342 / UNCC 431</strain>
    </source>
</reference>
<evidence type="ECO:0000256" key="5">
    <source>
        <dbReference type="ARBA" id="ARBA00023136"/>
    </source>
</evidence>
<feature type="compositionally biased region" description="Basic and acidic residues" evidence="6">
    <location>
        <begin position="745"/>
        <end position="754"/>
    </location>
</feature>
<feature type="transmembrane region" description="Helical" evidence="7">
    <location>
        <begin position="279"/>
        <end position="301"/>
    </location>
</feature>
<evidence type="ECO:0000256" key="2">
    <source>
        <dbReference type="ARBA" id="ARBA00022475"/>
    </source>
</evidence>
<feature type="transmembrane region" description="Helical" evidence="7">
    <location>
        <begin position="29"/>
        <end position="50"/>
    </location>
</feature>
<dbReference type="EMBL" id="AP012319">
    <property type="protein sequence ID" value="BAL87874.1"/>
    <property type="molecule type" value="Genomic_DNA"/>
</dbReference>
<keyword evidence="2" id="KW-1003">Cell membrane</keyword>
<dbReference type="Gene3D" id="1.20.1640.10">
    <property type="entry name" value="Multidrug efflux transporter AcrB transmembrane domain"/>
    <property type="match status" value="2"/>
</dbReference>
<dbReference type="PANTHER" id="PTHR33406">
    <property type="entry name" value="MEMBRANE PROTEIN MJ1562-RELATED"/>
    <property type="match status" value="1"/>
</dbReference>
<feature type="domain" description="Membrane transport protein MMPL" evidence="8">
    <location>
        <begin position="405"/>
        <end position="710"/>
    </location>
</feature>
<dbReference type="STRING" id="512565.AMIS_26540"/>
<feature type="transmembrane region" description="Helical" evidence="7">
    <location>
        <begin position="194"/>
        <end position="227"/>
    </location>
</feature>
<evidence type="ECO:0000256" key="1">
    <source>
        <dbReference type="ARBA" id="ARBA00004651"/>
    </source>
</evidence>